<dbReference type="EMBL" id="JAZHXI010000004">
    <property type="protein sequence ID" value="KAL2072743.1"/>
    <property type="molecule type" value="Genomic_DNA"/>
</dbReference>
<sequence>MAPPPTRATSSASTISGGSVRKKVKGDSVSFDSPGMSELVTFIIGPTKKKFLIHKRFACEASPVLRTAFNGSFVEGQTQEYALADTTEDAFALLAQWVYADRIEIDYESFAEDKNKDKASTLQAKLMELWLLADRFLIPQLQNIAISLLYESQTKLNWFTLRSLNRVWEQTSTDTKLRLFILEFCIFWLNKQVFRVCGKWFPKEMLLELAYLTKQNTEDKVTEMAPIEGFYVPEESV</sequence>
<keyword evidence="3" id="KW-1185">Reference proteome</keyword>
<dbReference type="InterPro" id="IPR000210">
    <property type="entry name" value="BTB/POZ_dom"/>
</dbReference>
<dbReference type="Gene3D" id="3.30.710.10">
    <property type="entry name" value="Potassium Channel Kv1.1, Chain A"/>
    <property type="match status" value="1"/>
</dbReference>
<protein>
    <recommendedName>
        <fullName evidence="1">BTB domain-containing protein</fullName>
    </recommendedName>
</protein>
<evidence type="ECO:0000313" key="3">
    <source>
        <dbReference type="Proteomes" id="UP001595075"/>
    </source>
</evidence>
<name>A0ABR4CTQ3_9HELO</name>
<feature type="domain" description="BTB" evidence="1">
    <location>
        <begin position="38"/>
        <end position="107"/>
    </location>
</feature>
<dbReference type="Proteomes" id="UP001595075">
    <property type="component" value="Unassembled WGS sequence"/>
</dbReference>
<dbReference type="Pfam" id="PF00651">
    <property type="entry name" value="BTB"/>
    <property type="match status" value="1"/>
</dbReference>
<gene>
    <name evidence="2" type="ORF">VTL71DRAFT_12086</name>
</gene>
<accession>A0ABR4CTQ3</accession>
<organism evidence="2 3">
    <name type="scientific">Oculimacula yallundae</name>
    <dbReference type="NCBI Taxonomy" id="86028"/>
    <lineage>
        <taxon>Eukaryota</taxon>
        <taxon>Fungi</taxon>
        <taxon>Dikarya</taxon>
        <taxon>Ascomycota</taxon>
        <taxon>Pezizomycotina</taxon>
        <taxon>Leotiomycetes</taxon>
        <taxon>Helotiales</taxon>
        <taxon>Ploettnerulaceae</taxon>
        <taxon>Oculimacula</taxon>
    </lineage>
</organism>
<proteinExistence type="predicted"/>
<reference evidence="2 3" key="1">
    <citation type="journal article" date="2024" name="Commun. Biol.">
        <title>Comparative genomic analysis of thermophilic fungi reveals convergent evolutionary adaptations and gene losses.</title>
        <authorList>
            <person name="Steindorff A.S."/>
            <person name="Aguilar-Pontes M.V."/>
            <person name="Robinson A.J."/>
            <person name="Andreopoulos B."/>
            <person name="LaButti K."/>
            <person name="Kuo A."/>
            <person name="Mondo S."/>
            <person name="Riley R."/>
            <person name="Otillar R."/>
            <person name="Haridas S."/>
            <person name="Lipzen A."/>
            <person name="Grimwood J."/>
            <person name="Schmutz J."/>
            <person name="Clum A."/>
            <person name="Reid I.D."/>
            <person name="Moisan M.C."/>
            <person name="Butler G."/>
            <person name="Nguyen T.T.M."/>
            <person name="Dewar K."/>
            <person name="Conant G."/>
            <person name="Drula E."/>
            <person name="Henrissat B."/>
            <person name="Hansel C."/>
            <person name="Singer S."/>
            <person name="Hutchinson M.I."/>
            <person name="de Vries R.P."/>
            <person name="Natvig D.O."/>
            <person name="Powell A.J."/>
            <person name="Tsang A."/>
            <person name="Grigoriev I.V."/>
        </authorList>
    </citation>
    <scope>NUCLEOTIDE SEQUENCE [LARGE SCALE GENOMIC DNA]</scope>
    <source>
        <strain evidence="2 3">CBS 494.80</strain>
    </source>
</reference>
<evidence type="ECO:0000259" key="1">
    <source>
        <dbReference type="PROSITE" id="PS50097"/>
    </source>
</evidence>
<dbReference type="CDD" id="cd18186">
    <property type="entry name" value="BTB_POZ_ZBTB_KLHL-like"/>
    <property type="match status" value="1"/>
</dbReference>
<dbReference type="SUPFAM" id="SSF54695">
    <property type="entry name" value="POZ domain"/>
    <property type="match status" value="1"/>
</dbReference>
<dbReference type="PROSITE" id="PS50097">
    <property type="entry name" value="BTB"/>
    <property type="match status" value="1"/>
</dbReference>
<dbReference type="InterPro" id="IPR011333">
    <property type="entry name" value="SKP1/BTB/POZ_sf"/>
</dbReference>
<dbReference type="PANTHER" id="PTHR47843">
    <property type="entry name" value="BTB DOMAIN-CONTAINING PROTEIN-RELATED"/>
    <property type="match status" value="1"/>
</dbReference>
<comment type="caution">
    <text evidence="2">The sequence shown here is derived from an EMBL/GenBank/DDBJ whole genome shotgun (WGS) entry which is preliminary data.</text>
</comment>
<evidence type="ECO:0000313" key="2">
    <source>
        <dbReference type="EMBL" id="KAL2072743.1"/>
    </source>
</evidence>
<dbReference type="PANTHER" id="PTHR47843:SF2">
    <property type="entry name" value="BTB DOMAIN-CONTAINING PROTEIN"/>
    <property type="match status" value="1"/>
</dbReference>